<name>A0AAJ1F8J5_9ACTO</name>
<gene>
    <name evidence="1" type="ORF">L0M99_07760</name>
</gene>
<dbReference type="Proteomes" id="UP001200537">
    <property type="component" value="Unassembled WGS sequence"/>
</dbReference>
<protein>
    <submittedName>
        <fullName evidence="1">ClbS/DfsB family four-helix bundle protein</fullName>
    </submittedName>
</protein>
<dbReference type="PIRSF" id="PIRSF031551">
    <property type="entry name" value="DUF1706"/>
    <property type="match status" value="1"/>
</dbReference>
<dbReference type="InterPro" id="IPR034660">
    <property type="entry name" value="DinB/YfiT-like"/>
</dbReference>
<reference evidence="1" key="1">
    <citation type="submission" date="2022-01" db="EMBL/GenBank/DDBJ databases">
        <title>Collection of gut derived symbiotic bacterial strains cultured from healthy donors.</title>
        <authorList>
            <person name="Lin H."/>
            <person name="Kohout C."/>
            <person name="Waligurski E."/>
            <person name="Pamer E.G."/>
        </authorList>
    </citation>
    <scope>NUCLEOTIDE SEQUENCE</scope>
    <source>
        <strain evidence="1">DFI.7.46</strain>
    </source>
</reference>
<dbReference type="RefSeq" id="WP_024058975.1">
    <property type="nucleotide sequence ID" value="NZ_JAGZVZ010000012.1"/>
</dbReference>
<dbReference type="InterPro" id="IPR012550">
    <property type="entry name" value="DUF1706"/>
</dbReference>
<accession>A0AAJ1F8J5</accession>
<dbReference type="Gene3D" id="1.20.120.450">
    <property type="entry name" value="dinb family like domain"/>
    <property type="match status" value="1"/>
</dbReference>
<evidence type="ECO:0000313" key="1">
    <source>
        <dbReference type="EMBL" id="MCG4618383.1"/>
    </source>
</evidence>
<dbReference type="PANTHER" id="PTHR40658:SF3">
    <property type="entry name" value="CLBS_DFSB FAMILY FOUR-HELIX BUNDLE PROTEIN"/>
    <property type="match status" value="1"/>
</dbReference>
<dbReference type="Pfam" id="PF08020">
    <property type="entry name" value="DUF1706"/>
    <property type="match status" value="1"/>
</dbReference>
<dbReference type="AlphaFoldDB" id="A0AAJ1F8J5"/>
<comment type="caution">
    <text evidence="1">The sequence shown here is derived from an EMBL/GenBank/DDBJ whole genome shotgun (WGS) entry which is preliminary data.</text>
</comment>
<dbReference type="EMBL" id="JAKNHJ010000015">
    <property type="protein sequence ID" value="MCG4618383.1"/>
    <property type="molecule type" value="Genomic_DNA"/>
</dbReference>
<evidence type="ECO:0000313" key="2">
    <source>
        <dbReference type="Proteomes" id="UP001200537"/>
    </source>
</evidence>
<dbReference type="PANTHER" id="PTHR40658">
    <property type="match status" value="1"/>
</dbReference>
<proteinExistence type="predicted"/>
<sequence length="177" mass="20368">MRTYESGAELAAEITKRANLFIGEFAEVPAGSWDLLVEGVDRTPRQMLAYQLGWMELLLGWERDEQAGIEVVTPAPGYKWNKLGGLYESFYERWGQVETAELIDRFKMLVAEVIELVNTLSATELFASEQRAWASSTPSAWPVWKWIHINTVAPFTTFRTKIRKWKKLTARYPAIKH</sequence>
<organism evidence="1 2">
    <name type="scientific">Varibaculum cambriense</name>
    <dbReference type="NCBI Taxonomy" id="184870"/>
    <lineage>
        <taxon>Bacteria</taxon>
        <taxon>Bacillati</taxon>
        <taxon>Actinomycetota</taxon>
        <taxon>Actinomycetes</taxon>
        <taxon>Actinomycetales</taxon>
        <taxon>Actinomycetaceae</taxon>
        <taxon>Varibaculum</taxon>
    </lineage>
</organism>